<evidence type="ECO:0000259" key="6">
    <source>
        <dbReference type="Pfam" id="PF02362"/>
    </source>
</evidence>
<keyword evidence="2" id="KW-0805">Transcription regulation</keyword>
<evidence type="ECO:0000256" key="1">
    <source>
        <dbReference type="ARBA" id="ARBA00004123"/>
    </source>
</evidence>
<dbReference type="EMBL" id="KK914298">
    <property type="protein sequence ID" value="KDP42405.1"/>
    <property type="molecule type" value="Genomic_DNA"/>
</dbReference>
<feature type="domain" description="TF-B3" evidence="6">
    <location>
        <begin position="30"/>
        <end position="119"/>
    </location>
</feature>
<evidence type="ECO:0000313" key="8">
    <source>
        <dbReference type="Proteomes" id="UP000027138"/>
    </source>
</evidence>
<dbReference type="CDD" id="cd10017">
    <property type="entry name" value="B3_DNA"/>
    <property type="match status" value="1"/>
</dbReference>
<dbReference type="Proteomes" id="UP000027138">
    <property type="component" value="Unassembled WGS sequence"/>
</dbReference>
<dbReference type="InterPro" id="IPR015300">
    <property type="entry name" value="DNA-bd_pseudobarrel_sf"/>
</dbReference>
<organism evidence="7 8">
    <name type="scientific">Jatropha curcas</name>
    <name type="common">Barbados nut</name>
    <dbReference type="NCBI Taxonomy" id="180498"/>
    <lineage>
        <taxon>Eukaryota</taxon>
        <taxon>Viridiplantae</taxon>
        <taxon>Streptophyta</taxon>
        <taxon>Embryophyta</taxon>
        <taxon>Tracheophyta</taxon>
        <taxon>Spermatophyta</taxon>
        <taxon>Magnoliopsida</taxon>
        <taxon>eudicotyledons</taxon>
        <taxon>Gunneridae</taxon>
        <taxon>Pentapetalae</taxon>
        <taxon>rosids</taxon>
        <taxon>fabids</taxon>
        <taxon>Malpighiales</taxon>
        <taxon>Euphorbiaceae</taxon>
        <taxon>Crotonoideae</taxon>
        <taxon>Jatropheae</taxon>
        <taxon>Jatropha</taxon>
    </lineage>
</organism>
<evidence type="ECO:0000256" key="2">
    <source>
        <dbReference type="ARBA" id="ARBA00023015"/>
    </source>
</evidence>
<dbReference type="GO" id="GO:0003677">
    <property type="term" value="F:DNA binding"/>
    <property type="evidence" value="ECO:0007669"/>
    <property type="project" value="UniProtKB-KW"/>
</dbReference>
<dbReference type="Pfam" id="PF02362">
    <property type="entry name" value="B3"/>
    <property type="match status" value="1"/>
</dbReference>
<gene>
    <name evidence="7" type="ORF">JCGZ_00202</name>
</gene>
<sequence>MAKTKLDPEIKSNSIDILCGKSLKKTDLEHQFIAPSDFLKKSAVLDESGELKEKIPSFDRDGKKWTFRLSIRKNEKYSKPTLTPASCRPFVKHFGLRDGDAVIFYITRNDGAGNIQIRGLRKDLAIFGKLIWTEVKRVEN</sequence>
<dbReference type="AlphaFoldDB" id="A0A067LD31"/>
<keyword evidence="5" id="KW-0539">Nucleus</keyword>
<comment type="subcellular location">
    <subcellularLocation>
        <location evidence="1">Nucleus</location>
    </subcellularLocation>
</comment>
<evidence type="ECO:0000313" key="7">
    <source>
        <dbReference type="EMBL" id="KDP42405.1"/>
    </source>
</evidence>
<protein>
    <recommendedName>
        <fullName evidence="6">TF-B3 domain-containing protein</fullName>
    </recommendedName>
</protein>
<reference evidence="7 8" key="1">
    <citation type="journal article" date="2014" name="PLoS ONE">
        <title>Global Analysis of Gene Expression Profiles in Physic Nut (Jatropha curcas L.) Seedlings Exposed to Salt Stress.</title>
        <authorList>
            <person name="Zhang L."/>
            <person name="Zhang C."/>
            <person name="Wu P."/>
            <person name="Chen Y."/>
            <person name="Li M."/>
            <person name="Jiang H."/>
            <person name="Wu G."/>
        </authorList>
    </citation>
    <scope>NUCLEOTIDE SEQUENCE [LARGE SCALE GENOMIC DNA]</scope>
    <source>
        <strain evidence="8">cv. GZQX0401</strain>
        <tissue evidence="7">Young leaves</tissue>
    </source>
</reference>
<dbReference type="OrthoDB" id="954231at2759"/>
<dbReference type="Gene3D" id="2.40.330.10">
    <property type="entry name" value="DNA-binding pseudobarrel domain"/>
    <property type="match status" value="1"/>
</dbReference>
<evidence type="ECO:0000256" key="5">
    <source>
        <dbReference type="ARBA" id="ARBA00023242"/>
    </source>
</evidence>
<dbReference type="GO" id="GO:0005634">
    <property type="term" value="C:nucleus"/>
    <property type="evidence" value="ECO:0007669"/>
    <property type="project" value="UniProtKB-SubCell"/>
</dbReference>
<dbReference type="InterPro" id="IPR003340">
    <property type="entry name" value="B3_DNA-bd"/>
</dbReference>
<accession>A0A067LD31</accession>
<evidence type="ECO:0000256" key="3">
    <source>
        <dbReference type="ARBA" id="ARBA00023125"/>
    </source>
</evidence>
<name>A0A067LD31_JATCU</name>
<keyword evidence="3" id="KW-0238">DNA-binding</keyword>
<keyword evidence="8" id="KW-1185">Reference proteome</keyword>
<dbReference type="SUPFAM" id="SSF101936">
    <property type="entry name" value="DNA-binding pseudobarrel domain"/>
    <property type="match status" value="1"/>
</dbReference>
<evidence type="ECO:0000256" key="4">
    <source>
        <dbReference type="ARBA" id="ARBA00023163"/>
    </source>
</evidence>
<keyword evidence="4" id="KW-0804">Transcription</keyword>
<proteinExistence type="predicted"/>